<feature type="compositionally biased region" description="Basic and acidic residues" evidence="1">
    <location>
        <begin position="191"/>
        <end position="201"/>
    </location>
</feature>
<name>A0AAV5DRA5_ELECO</name>
<proteinExistence type="predicted"/>
<evidence type="ECO:0000313" key="2">
    <source>
        <dbReference type="EMBL" id="GJN12901.1"/>
    </source>
</evidence>
<dbReference type="EMBL" id="BQKI01000027">
    <property type="protein sequence ID" value="GJN12901.1"/>
    <property type="molecule type" value="Genomic_DNA"/>
</dbReference>
<feature type="region of interest" description="Disordered" evidence="1">
    <location>
        <begin position="164"/>
        <end position="222"/>
    </location>
</feature>
<feature type="compositionally biased region" description="Polar residues" evidence="1">
    <location>
        <begin position="29"/>
        <end position="42"/>
    </location>
</feature>
<dbReference type="AlphaFoldDB" id="A0AAV5DRA5"/>
<reference evidence="2" key="1">
    <citation type="journal article" date="2018" name="DNA Res.">
        <title>Multiple hybrid de novo genome assembly of finger millet, an orphan allotetraploid crop.</title>
        <authorList>
            <person name="Hatakeyama M."/>
            <person name="Aluri S."/>
            <person name="Balachadran M.T."/>
            <person name="Sivarajan S.R."/>
            <person name="Patrignani A."/>
            <person name="Gruter S."/>
            <person name="Poveda L."/>
            <person name="Shimizu-Inatsugi R."/>
            <person name="Baeten J."/>
            <person name="Francoijs K.J."/>
            <person name="Nataraja K.N."/>
            <person name="Reddy Y.A.N."/>
            <person name="Phadnis S."/>
            <person name="Ravikumar R.L."/>
            <person name="Schlapbach R."/>
            <person name="Sreeman S.M."/>
            <person name="Shimizu K.K."/>
        </authorList>
    </citation>
    <scope>NUCLEOTIDE SEQUENCE</scope>
</reference>
<feature type="region of interest" description="Disordered" evidence="1">
    <location>
        <begin position="1"/>
        <end position="49"/>
    </location>
</feature>
<comment type="caution">
    <text evidence="2">The sequence shown here is derived from an EMBL/GenBank/DDBJ whole genome shotgun (WGS) entry which is preliminary data.</text>
</comment>
<protein>
    <submittedName>
        <fullName evidence="2">Uncharacterized protein</fullName>
    </submittedName>
</protein>
<sequence>MLCPLGHTGNDLGKDPDLDTDLEVMAASRSATDSMTSPTPTDASPPKPFPLTSSWEQLHRPTMLRSDHARPRSHIKAPAGRCIRRAREGEGRAGWAWTHHVTMNLMDCAMAKPTRSASRGIVVEDGEAGENWARYRWRGGGDAISTVPLGLVVALVGDRDEEASPTAVADERGGVRKGVEEGADAACGGGELREQADREQPWVRPTHGVAGSVVAAPRRGRP</sequence>
<accession>A0AAV5DRA5</accession>
<reference evidence="2" key="2">
    <citation type="submission" date="2021-12" db="EMBL/GenBank/DDBJ databases">
        <title>Resequencing data analysis of finger millet.</title>
        <authorList>
            <person name="Hatakeyama M."/>
            <person name="Aluri S."/>
            <person name="Balachadran M.T."/>
            <person name="Sivarajan S.R."/>
            <person name="Poveda L."/>
            <person name="Shimizu-Inatsugi R."/>
            <person name="Schlapbach R."/>
            <person name="Sreeman S.M."/>
            <person name="Shimizu K.K."/>
        </authorList>
    </citation>
    <scope>NUCLEOTIDE SEQUENCE</scope>
</reference>
<organism evidence="2 3">
    <name type="scientific">Eleusine coracana subsp. coracana</name>
    <dbReference type="NCBI Taxonomy" id="191504"/>
    <lineage>
        <taxon>Eukaryota</taxon>
        <taxon>Viridiplantae</taxon>
        <taxon>Streptophyta</taxon>
        <taxon>Embryophyta</taxon>
        <taxon>Tracheophyta</taxon>
        <taxon>Spermatophyta</taxon>
        <taxon>Magnoliopsida</taxon>
        <taxon>Liliopsida</taxon>
        <taxon>Poales</taxon>
        <taxon>Poaceae</taxon>
        <taxon>PACMAD clade</taxon>
        <taxon>Chloridoideae</taxon>
        <taxon>Cynodonteae</taxon>
        <taxon>Eleusininae</taxon>
        <taxon>Eleusine</taxon>
    </lineage>
</organism>
<evidence type="ECO:0000313" key="3">
    <source>
        <dbReference type="Proteomes" id="UP001054889"/>
    </source>
</evidence>
<evidence type="ECO:0000256" key="1">
    <source>
        <dbReference type="SAM" id="MobiDB-lite"/>
    </source>
</evidence>
<gene>
    <name evidence="2" type="primary">ga31226</name>
    <name evidence="2" type="ORF">PR202_ga31226</name>
</gene>
<keyword evidence="3" id="KW-1185">Reference proteome</keyword>
<feature type="compositionally biased region" description="Basic and acidic residues" evidence="1">
    <location>
        <begin position="169"/>
        <end position="180"/>
    </location>
</feature>
<dbReference type="Proteomes" id="UP001054889">
    <property type="component" value="Unassembled WGS sequence"/>
</dbReference>